<gene>
    <name evidence="2" type="ORF">ACFP50_13460</name>
</gene>
<sequence length="339" mass="39739">MRVQVDQPTLPLRPVPRCVRPMLNETVASFVWRIAETHRLHPYELLEFLAQSQRHKAPVPGDRLAALSGVPLHVLKYALPELCTTDDVNLLRIAGRPRPNFRERVGCPRCIGHWHTSKWVRFWARQEDVICNSHWVWTGTTGSLEISAYPEIAPEVIRANRRHRRLIRRYGREAVRTAYRHAGELCWTWRSNKQTRNRLTAFLGPEWSILRDDPAAEASYYPQVIELTRLLSSPYWRSLILDDHLPASTPREPGEMLGVPARFCWLMESTPGIEQFVREVRRTVYPRFYWNPYSSYRSYEPFTKWVLDELEERFAPSPYGSWRHQPEVFGAEPTGVRSK</sequence>
<dbReference type="InterPro" id="IPR009492">
    <property type="entry name" value="TniQ"/>
</dbReference>
<accession>A0ABW1M084</accession>
<dbReference type="Pfam" id="PF06527">
    <property type="entry name" value="TniQ"/>
    <property type="match status" value="1"/>
</dbReference>
<reference evidence="3" key="1">
    <citation type="journal article" date="2019" name="Int. J. Syst. Evol. Microbiol.">
        <title>The Global Catalogue of Microorganisms (GCM) 10K type strain sequencing project: providing services to taxonomists for standard genome sequencing and annotation.</title>
        <authorList>
            <consortium name="The Broad Institute Genomics Platform"/>
            <consortium name="The Broad Institute Genome Sequencing Center for Infectious Disease"/>
            <person name="Wu L."/>
            <person name="Ma J."/>
        </authorList>
    </citation>
    <scope>NUCLEOTIDE SEQUENCE [LARGE SCALE GENOMIC DNA]</scope>
    <source>
        <strain evidence="3">JCM 12763</strain>
    </source>
</reference>
<feature type="domain" description="TniQ" evidence="1">
    <location>
        <begin position="17"/>
        <end position="134"/>
    </location>
</feature>
<evidence type="ECO:0000313" key="3">
    <source>
        <dbReference type="Proteomes" id="UP001596242"/>
    </source>
</evidence>
<proteinExistence type="predicted"/>
<evidence type="ECO:0000259" key="1">
    <source>
        <dbReference type="Pfam" id="PF06527"/>
    </source>
</evidence>
<organism evidence="2 3">
    <name type="scientific">Streptomyces pratens</name>
    <dbReference type="NCBI Taxonomy" id="887456"/>
    <lineage>
        <taxon>Bacteria</taxon>
        <taxon>Bacillati</taxon>
        <taxon>Actinomycetota</taxon>
        <taxon>Actinomycetes</taxon>
        <taxon>Kitasatosporales</taxon>
        <taxon>Streptomycetaceae</taxon>
        <taxon>Streptomyces</taxon>
    </lineage>
</organism>
<protein>
    <submittedName>
        <fullName evidence="2">TniQ family protein</fullName>
    </submittedName>
</protein>
<name>A0ABW1M084_9ACTN</name>
<dbReference type="Proteomes" id="UP001596242">
    <property type="component" value="Unassembled WGS sequence"/>
</dbReference>
<comment type="caution">
    <text evidence="2">The sequence shown here is derived from an EMBL/GenBank/DDBJ whole genome shotgun (WGS) entry which is preliminary data.</text>
</comment>
<evidence type="ECO:0000313" key="2">
    <source>
        <dbReference type="EMBL" id="MFC6056437.1"/>
    </source>
</evidence>
<dbReference type="EMBL" id="JBHSPT010000032">
    <property type="protein sequence ID" value="MFC6056437.1"/>
    <property type="molecule type" value="Genomic_DNA"/>
</dbReference>
<keyword evidence="3" id="KW-1185">Reference proteome</keyword>
<dbReference type="RefSeq" id="WP_386396539.1">
    <property type="nucleotide sequence ID" value="NZ_JBHSPT010000032.1"/>
</dbReference>